<reference evidence="7 8" key="1">
    <citation type="journal article" date="2011" name="Proc. Natl. Acad. Sci. U.S.A.">
        <title>Evolutionary erosion of yeast sex chromosomes by mating-type switching accidents.</title>
        <authorList>
            <person name="Gordon J.L."/>
            <person name="Armisen D."/>
            <person name="Proux-Wera E."/>
            <person name="Oheigeartaigh S.S."/>
            <person name="Byrne K.P."/>
            <person name="Wolfe K.H."/>
        </authorList>
    </citation>
    <scope>NUCLEOTIDE SEQUENCE [LARGE SCALE GENOMIC DNA]</scope>
    <source>
        <strain evidence="8">ATCC 22294 / BCRC 22015 / CBS 2517 / CECT 1963 / NBRC 1671 / NRRL Y-8276</strain>
    </source>
</reference>
<dbReference type="HOGENOM" id="CLU_026673_20_2_1"/>
<comment type="cofactor">
    <cofactor evidence="1 5">
        <name>Zn(2+)</name>
        <dbReference type="ChEBI" id="CHEBI:29105"/>
    </cofactor>
</comment>
<dbReference type="InterPro" id="IPR036291">
    <property type="entry name" value="NAD(P)-bd_dom_sf"/>
</dbReference>
<accession>H2AYL0</accession>
<dbReference type="SUPFAM" id="SSF51735">
    <property type="entry name" value="NAD(P)-binding Rossmann-fold domains"/>
    <property type="match status" value="1"/>
</dbReference>
<name>H2AYL0_KAZAF</name>
<proteinExistence type="inferred from homology"/>
<dbReference type="InParanoid" id="H2AYL0"/>
<dbReference type="eggNOG" id="KOG0023">
    <property type="taxonomic scope" value="Eukaryota"/>
</dbReference>
<dbReference type="RefSeq" id="XP_003958922.1">
    <property type="nucleotide sequence ID" value="XM_003958873.1"/>
</dbReference>
<evidence type="ECO:0000259" key="6">
    <source>
        <dbReference type="SMART" id="SM00829"/>
    </source>
</evidence>
<dbReference type="Gene3D" id="3.90.180.10">
    <property type="entry name" value="Medium-chain alcohol dehydrogenases, catalytic domain"/>
    <property type="match status" value="1"/>
</dbReference>
<evidence type="ECO:0000313" key="8">
    <source>
        <dbReference type="Proteomes" id="UP000005220"/>
    </source>
</evidence>
<dbReference type="Gene3D" id="3.40.50.720">
    <property type="entry name" value="NAD(P)-binding Rossmann-like Domain"/>
    <property type="match status" value="1"/>
</dbReference>
<dbReference type="GO" id="GO:0016616">
    <property type="term" value="F:oxidoreductase activity, acting on the CH-OH group of donors, NAD or NADP as acceptor"/>
    <property type="evidence" value="ECO:0007669"/>
    <property type="project" value="InterPro"/>
</dbReference>
<comment type="similarity">
    <text evidence="5">Belongs to the zinc-containing alcohol dehydrogenase family.</text>
</comment>
<dbReference type="InterPro" id="IPR011032">
    <property type="entry name" value="GroES-like_sf"/>
</dbReference>
<dbReference type="GeneID" id="13883398"/>
<feature type="domain" description="Enoyl reductase (ER)" evidence="6">
    <location>
        <begin position="17"/>
        <end position="357"/>
    </location>
</feature>
<dbReference type="AlphaFoldDB" id="H2AYL0"/>
<dbReference type="Pfam" id="PF08240">
    <property type="entry name" value="ADH_N"/>
    <property type="match status" value="1"/>
</dbReference>
<dbReference type="STRING" id="1071382.H2AYL0"/>
<dbReference type="GO" id="GO:0008270">
    <property type="term" value="F:zinc ion binding"/>
    <property type="evidence" value="ECO:0007669"/>
    <property type="project" value="InterPro"/>
</dbReference>
<evidence type="ECO:0000313" key="7">
    <source>
        <dbReference type="EMBL" id="CCF59787.1"/>
    </source>
</evidence>
<keyword evidence="8" id="KW-1185">Reference proteome</keyword>
<keyword evidence="4" id="KW-0560">Oxidoreductase</keyword>
<dbReference type="InterPro" id="IPR002328">
    <property type="entry name" value="ADH_Zn_CS"/>
</dbReference>
<dbReference type="Pfam" id="PF00107">
    <property type="entry name" value="ADH_zinc_N"/>
    <property type="match status" value="1"/>
</dbReference>
<dbReference type="Proteomes" id="UP000005220">
    <property type="component" value="Chromosome 8"/>
</dbReference>
<organism evidence="7 8">
    <name type="scientific">Kazachstania africana (strain ATCC 22294 / BCRC 22015 / CBS 2517 / CECT 1963 / NBRC 1671 / NRRL Y-8276)</name>
    <name type="common">Yeast</name>
    <name type="synonym">Kluyveromyces africanus</name>
    <dbReference type="NCBI Taxonomy" id="1071382"/>
    <lineage>
        <taxon>Eukaryota</taxon>
        <taxon>Fungi</taxon>
        <taxon>Dikarya</taxon>
        <taxon>Ascomycota</taxon>
        <taxon>Saccharomycotina</taxon>
        <taxon>Saccharomycetes</taxon>
        <taxon>Saccharomycetales</taxon>
        <taxon>Saccharomycetaceae</taxon>
        <taxon>Kazachstania</taxon>
    </lineage>
</organism>
<dbReference type="SMART" id="SM00829">
    <property type="entry name" value="PKS_ER"/>
    <property type="match status" value="1"/>
</dbReference>
<keyword evidence="2 5" id="KW-0479">Metal-binding</keyword>
<dbReference type="KEGG" id="kaf:KAFR_0H03770"/>
<evidence type="ECO:0000256" key="3">
    <source>
        <dbReference type="ARBA" id="ARBA00022833"/>
    </source>
</evidence>
<dbReference type="OrthoDB" id="1879366at2759"/>
<dbReference type="SUPFAM" id="SSF50129">
    <property type="entry name" value="GroES-like"/>
    <property type="match status" value="1"/>
</dbReference>
<sequence length="365" mass="40707">MKSWIKMSYPEKFQGIGIVDTKDWTHPKRVTYEPKAFGPHDVDIEIECCGVCGSDIHTAASHWRELRDKMVVGHEIVGRIVKLGPECDSGLKIGDRVGVGAQSFSCLECDRCKENNEPYCPKFVSTYNRPYDDGYISQGGYASHVRLHEHFAIPVPDEIPSELAAPLMCGGITVFSPLLRNGCGPNKKLASSVLVVLGIWAYCLLRQVGAEVYAFSRTNSKREDSVNLGADHYIATMEEKDWEEKYYNTLDLVVVCASSLTEINFDKFVKVMKIGGTIISIAAPHKDQKLVLAPLGLLGVKIGNSGIGSVMEIKTMLDLVAKNNIKIWVETVPISEKGVTEVFERMEKGDVRYRFTLVDYDKEFK</sequence>
<dbReference type="InterPro" id="IPR020843">
    <property type="entry name" value="ER"/>
</dbReference>
<dbReference type="CDD" id="cd05283">
    <property type="entry name" value="CAD1"/>
    <property type="match status" value="1"/>
</dbReference>
<evidence type="ECO:0000256" key="1">
    <source>
        <dbReference type="ARBA" id="ARBA00001947"/>
    </source>
</evidence>
<dbReference type="InterPro" id="IPR047109">
    <property type="entry name" value="CAD-like"/>
</dbReference>
<evidence type="ECO:0000256" key="2">
    <source>
        <dbReference type="ARBA" id="ARBA00022723"/>
    </source>
</evidence>
<keyword evidence="3 5" id="KW-0862">Zinc</keyword>
<dbReference type="PROSITE" id="PS00059">
    <property type="entry name" value="ADH_ZINC"/>
    <property type="match status" value="1"/>
</dbReference>
<evidence type="ECO:0000256" key="4">
    <source>
        <dbReference type="ARBA" id="ARBA00023002"/>
    </source>
</evidence>
<evidence type="ECO:0000256" key="5">
    <source>
        <dbReference type="RuleBase" id="RU361277"/>
    </source>
</evidence>
<gene>
    <name evidence="7" type="primary">KAFR0H03770</name>
    <name evidence="7" type="ORF">KAFR_0H03770</name>
</gene>
<dbReference type="PANTHER" id="PTHR42683">
    <property type="entry name" value="ALDEHYDE REDUCTASE"/>
    <property type="match status" value="1"/>
</dbReference>
<dbReference type="EMBL" id="HE650828">
    <property type="protein sequence ID" value="CCF59787.1"/>
    <property type="molecule type" value="Genomic_DNA"/>
</dbReference>
<dbReference type="InterPro" id="IPR013154">
    <property type="entry name" value="ADH-like_N"/>
</dbReference>
<dbReference type="InterPro" id="IPR013149">
    <property type="entry name" value="ADH-like_C"/>
</dbReference>
<protein>
    <recommendedName>
        <fullName evidence="6">Enoyl reductase (ER) domain-containing protein</fullName>
    </recommendedName>
</protein>